<dbReference type="Proteomes" id="UP000293874">
    <property type="component" value="Unassembled WGS sequence"/>
</dbReference>
<sequence>MKFTKLNILIAGCLVMAMTTSCKKLSLQKDYDRDPHTLDPKLYKSAGLYLTERATGVKAANDTIFAWMLRGIQYAEIDLAEYEKTGKTFVLMHNDAIRRVSSGTVQKDCFFGANLVNGAPAQRWSDYPKEFVRNYLLYLIANSVQDHYTIIHPDENQEVATMAPEGAFNTLPAGITRHTDFPFTPDNNPKSVLRFKVLNSSPSNTSDYPIVLNDIRNVRTGSLQATNGAVHVIDRFLPMTLVAQ</sequence>
<dbReference type="InterPro" id="IPR036378">
    <property type="entry name" value="FAS1_dom_sf"/>
</dbReference>
<evidence type="ECO:0008006" key="3">
    <source>
        <dbReference type="Google" id="ProtNLM"/>
    </source>
</evidence>
<evidence type="ECO:0000313" key="2">
    <source>
        <dbReference type="Proteomes" id="UP000293874"/>
    </source>
</evidence>
<dbReference type="OrthoDB" id="1032410at2"/>
<dbReference type="Gene3D" id="2.30.180.10">
    <property type="entry name" value="FAS1 domain"/>
    <property type="match status" value="1"/>
</dbReference>
<gene>
    <name evidence="1" type="ORF">EV199_0653</name>
</gene>
<dbReference type="AlphaFoldDB" id="A0A4Q7N0W0"/>
<keyword evidence="2" id="KW-1185">Reference proteome</keyword>
<dbReference type="RefSeq" id="WP_130539240.1">
    <property type="nucleotide sequence ID" value="NZ_CP042431.1"/>
</dbReference>
<protein>
    <recommendedName>
        <fullName evidence="3">Fasciclin domain-containing protein</fullName>
    </recommendedName>
</protein>
<dbReference type="EMBL" id="SGXA01000001">
    <property type="protein sequence ID" value="RZS74802.1"/>
    <property type="molecule type" value="Genomic_DNA"/>
</dbReference>
<name>A0A4Q7N0W0_9BACT</name>
<evidence type="ECO:0000313" key="1">
    <source>
        <dbReference type="EMBL" id="RZS74802.1"/>
    </source>
</evidence>
<dbReference type="PROSITE" id="PS51257">
    <property type="entry name" value="PROKAR_LIPOPROTEIN"/>
    <property type="match status" value="1"/>
</dbReference>
<proteinExistence type="predicted"/>
<organism evidence="1 2">
    <name type="scientific">Pseudobacter ginsenosidimutans</name>
    <dbReference type="NCBI Taxonomy" id="661488"/>
    <lineage>
        <taxon>Bacteria</taxon>
        <taxon>Pseudomonadati</taxon>
        <taxon>Bacteroidota</taxon>
        <taxon>Chitinophagia</taxon>
        <taxon>Chitinophagales</taxon>
        <taxon>Chitinophagaceae</taxon>
        <taxon>Pseudobacter</taxon>
    </lineage>
</organism>
<comment type="caution">
    <text evidence="1">The sequence shown here is derived from an EMBL/GenBank/DDBJ whole genome shotgun (WGS) entry which is preliminary data.</text>
</comment>
<accession>A0A4Q7N0W0</accession>
<reference evidence="1 2" key="1">
    <citation type="submission" date="2019-02" db="EMBL/GenBank/DDBJ databases">
        <title>Genomic Encyclopedia of Type Strains, Phase IV (KMG-IV): sequencing the most valuable type-strain genomes for metagenomic binning, comparative biology and taxonomic classification.</title>
        <authorList>
            <person name="Goeker M."/>
        </authorList>
    </citation>
    <scope>NUCLEOTIDE SEQUENCE [LARGE SCALE GENOMIC DNA]</scope>
    <source>
        <strain evidence="1 2">DSM 18116</strain>
    </source>
</reference>